<protein>
    <submittedName>
        <fullName evidence="2">M48 family metallopeptidase</fullName>
    </submittedName>
</protein>
<organism evidence="2 3">
    <name type="scientific">Ruegeria pomeroyi</name>
    <dbReference type="NCBI Taxonomy" id="89184"/>
    <lineage>
        <taxon>Bacteria</taxon>
        <taxon>Pseudomonadati</taxon>
        <taxon>Pseudomonadota</taxon>
        <taxon>Alphaproteobacteria</taxon>
        <taxon>Rhodobacterales</taxon>
        <taxon>Roseobacteraceae</taxon>
        <taxon>Ruegeria</taxon>
    </lineage>
</organism>
<sequence length="237" mass="27381">MSETIEIDELVFSVKRSTRRRTVGVTVERDKSLVAHLPQGVALDVATRLIASKLLWVHQKLAEHGETARDDVFRIPEFVDGEGFHLLGKHYRLKLVDVPKNVTGVPSVRFEGDRILLRREQAASGGKRIEEYYTRAAHPYLNETVQRWKRIVGVEPGRFVQVMDLGYRWGSCSEDGTLNFHWRTMQLPPRIIEYVVVHELVHIKVPNHSEKFWKMIGSVMPDYESRKAWLKQKGGEL</sequence>
<evidence type="ECO:0000259" key="1">
    <source>
        <dbReference type="Pfam" id="PF01863"/>
    </source>
</evidence>
<dbReference type="Proteomes" id="UP000565723">
    <property type="component" value="Unassembled WGS sequence"/>
</dbReference>
<dbReference type="Pfam" id="PF01863">
    <property type="entry name" value="YgjP-like"/>
    <property type="match status" value="1"/>
</dbReference>
<proteinExistence type="predicted"/>
<dbReference type="EMBL" id="JABXIY010000030">
    <property type="protein sequence ID" value="NVK97627.1"/>
    <property type="molecule type" value="Genomic_DNA"/>
</dbReference>
<dbReference type="Gene3D" id="3.30.2010.10">
    <property type="entry name" value="Metalloproteases ('zincins'), catalytic domain"/>
    <property type="match status" value="1"/>
</dbReference>
<accession>A0A850LIU3</accession>
<dbReference type="AlphaFoldDB" id="A0A850LIU3"/>
<dbReference type="PANTHER" id="PTHR30399">
    <property type="entry name" value="UNCHARACTERIZED PROTEIN YGJP"/>
    <property type="match status" value="1"/>
</dbReference>
<dbReference type="CDD" id="cd07344">
    <property type="entry name" value="M48_yhfN_like"/>
    <property type="match status" value="1"/>
</dbReference>
<dbReference type="OMA" id="TRHHNEY"/>
<feature type="domain" description="YgjP-like metallopeptidase" evidence="1">
    <location>
        <begin position="21"/>
        <end position="232"/>
    </location>
</feature>
<name>A0A850LIU3_9RHOB</name>
<gene>
    <name evidence="2" type="ORF">HW564_11910</name>
</gene>
<dbReference type="InterPro" id="IPR053136">
    <property type="entry name" value="UTP_pyrophosphatase-like"/>
</dbReference>
<dbReference type="PANTHER" id="PTHR30399:SF1">
    <property type="entry name" value="UTP PYROPHOSPHATASE"/>
    <property type="match status" value="1"/>
</dbReference>
<dbReference type="RefSeq" id="WP_011048435.1">
    <property type="nucleotide sequence ID" value="NZ_CP076685.1"/>
</dbReference>
<evidence type="ECO:0000313" key="3">
    <source>
        <dbReference type="Proteomes" id="UP000565723"/>
    </source>
</evidence>
<reference evidence="2 3" key="1">
    <citation type="journal article" date="2020" name="Proc. Natl. Acad. Sci. U.S.A.">
        <title>Ecological drivers of bacterial community assembly in synthetic phycospheres.</title>
        <authorList>
            <person name="Fu H."/>
            <person name="Uchimiya M."/>
            <person name="Gore J."/>
            <person name="Moran M.A."/>
        </authorList>
    </citation>
    <scope>NUCLEOTIDE SEQUENCE [LARGE SCALE GENOMIC DNA]</scope>
    <source>
        <strain evidence="2">HF-Din03</strain>
    </source>
</reference>
<evidence type="ECO:0000313" key="2">
    <source>
        <dbReference type="EMBL" id="NVK97627.1"/>
    </source>
</evidence>
<comment type="caution">
    <text evidence="2">The sequence shown here is derived from an EMBL/GenBank/DDBJ whole genome shotgun (WGS) entry which is preliminary data.</text>
</comment>
<dbReference type="InterPro" id="IPR002725">
    <property type="entry name" value="YgjP-like_metallopeptidase"/>
</dbReference>